<sequence length="159" mass="18370">MSNSFERRHDILIEAPPEAVYDYVCNPNSWPEWLAASHRIDSADRALGTGETFREQWHIRRGEVVLDWKVLESDRPNAWTVQADTDFIGPIVVRYTFECVGDATRYTRHLRNPRRPTAASAEQIQRVDEEAQIGLANIKRQVEQRWAARWAPQSAGKRA</sequence>
<dbReference type="EMBL" id="CP076134">
    <property type="protein sequence ID" value="QWG13776.1"/>
    <property type="molecule type" value="Genomic_DNA"/>
</dbReference>
<proteinExistence type="predicted"/>
<accession>A0A975NFU6</accession>
<dbReference type="SUPFAM" id="SSF55961">
    <property type="entry name" value="Bet v1-like"/>
    <property type="match status" value="1"/>
</dbReference>
<dbReference type="InterPro" id="IPR023393">
    <property type="entry name" value="START-like_dom_sf"/>
</dbReference>
<dbReference type="CDD" id="cd07812">
    <property type="entry name" value="SRPBCC"/>
    <property type="match status" value="1"/>
</dbReference>
<dbReference type="Proteomes" id="UP000680839">
    <property type="component" value="Chromosome"/>
</dbReference>
<dbReference type="InterPro" id="IPR019587">
    <property type="entry name" value="Polyketide_cyclase/dehydratase"/>
</dbReference>
<evidence type="ECO:0000313" key="1">
    <source>
        <dbReference type="EMBL" id="QWG13776.1"/>
    </source>
</evidence>
<dbReference type="RefSeq" id="WP_215622452.1">
    <property type="nucleotide sequence ID" value="NZ_CP076134.1"/>
</dbReference>
<protein>
    <submittedName>
        <fullName evidence="1">SRPBCC family protein</fullName>
    </submittedName>
</protein>
<name>A0A975NFU6_9BRAD</name>
<dbReference type="Gene3D" id="3.30.530.20">
    <property type="match status" value="1"/>
</dbReference>
<organism evidence="1 2">
    <name type="scientific">Bradyrhizobium sediminis</name>
    <dbReference type="NCBI Taxonomy" id="2840469"/>
    <lineage>
        <taxon>Bacteria</taxon>
        <taxon>Pseudomonadati</taxon>
        <taxon>Pseudomonadota</taxon>
        <taxon>Alphaproteobacteria</taxon>
        <taxon>Hyphomicrobiales</taxon>
        <taxon>Nitrobacteraceae</taxon>
        <taxon>Bradyrhizobium</taxon>
    </lineage>
</organism>
<reference evidence="1" key="1">
    <citation type="submission" date="2021-06" db="EMBL/GenBank/DDBJ databases">
        <title>Bradyrhizobium sp. S2-20-1 Genome sequencing.</title>
        <authorList>
            <person name="Jin L."/>
        </authorList>
    </citation>
    <scope>NUCLEOTIDE SEQUENCE</scope>
    <source>
        <strain evidence="1">S2-20-1</strain>
    </source>
</reference>
<gene>
    <name evidence="1" type="ORF">KMZ29_03395</name>
</gene>
<evidence type="ECO:0000313" key="2">
    <source>
        <dbReference type="Proteomes" id="UP000680839"/>
    </source>
</evidence>
<dbReference type="Pfam" id="PF10604">
    <property type="entry name" value="Polyketide_cyc2"/>
    <property type="match status" value="1"/>
</dbReference>
<dbReference type="AlphaFoldDB" id="A0A975NFU6"/>